<evidence type="ECO:0000259" key="1">
    <source>
        <dbReference type="Pfam" id="PF20149"/>
    </source>
</evidence>
<dbReference type="AlphaFoldDB" id="A0A0C9VNP6"/>
<dbReference type="Proteomes" id="UP000054279">
    <property type="component" value="Unassembled WGS sequence"/>
</dbReference>
<gene>
    <name evidence="2" type="ORF">M422DRAFT_252908</name>
</gene>
<dbReference type="InterPro" id="IPR045341">
    <property type="entry name" value="DUF6532"/>
</dbReference>
<feature type="domain" description="DUF6532" evidence="1">
    <location>
        <begin position="21"/>
        <end position="73"/>
    </location>
</feature>
<organism evidence="2 3">
    <name type="scientific">Sphaerobolus stellatus (strain SS14)</name>
    <dbReference type="NCBI Taxonomy" id="990650"/>
    <lineage>
        <taxon>Eukaryota</taxon>
        <taxon>Fungi</taxon>
        <taxon>Dikarya</taxon>
        <taxon>Basidiomycota</taxon>
        <taxon>Agaricomycotina</taxon>
        <taxon>Agaricomycetes</taxon>
        <taxon>Phallomycetidae</taxon>
        <taxon>Geastrales</taxon>
        <taxon>Sphaerobolaceae</taxon>
        <taxon>Sphaerobolus</taxon>
    </lineage>
</organism>
<keyword evidence="3" id="KW-1185">Reference proteome</keyword>
<name>A0A0C9VNP6_SPHS4</name>
<proteinExistence type="predicted"/>
<dbReference type="HOGENOM" id="CLU_093573_1_0_1"/>
<dbReference type="EMBL" id="KN837121">
    <property type="protein sequence ID" value="KIJ43667.1"/>
    <property type="molecule type" value="Genomic_DNA"/>
</dbReference>
<reference evidence="2 3" key="1">
    <citation type="submission" date="2014-06" db="EMBL/GenBank/DDBJ databases">
        <title>Evolutionary Origins and Diversification of the Mycorrhizal Mutualists.</title>
        <authorList>
            <consortium name="DOE Joint Genome Institute"/>
            <consortium name="Mycorrhizal Genomics Consortium"/>
            <person name="Kohler A."/>
            <person name="Kuo A."/>
            <person name="Nagy L.G."/>
            <person name="Floudas D."/>
            <person name="Copeland A."/>
            <person name="Barry K.W."/>
            <person name="Cichocki N."/>
            <person name="Veneault-Fourrey C."/>
            <person name="LaButti K."/>
            <person name="Lindquist E.A."/>
            <person name="Lipzen A."/>
            <person name="Lundell T."/>
            <person name="Morin E."/>
            <person name="Murat C."/>
            <person name="Riley R."/>
            <person name="Ohm R."/>
            <person name="Sun H."/>
            <person name="Tunlid A."/>
            <person name="Henrissat B."/>
            <person name="Grigoriev I.V."/>
            <person name="Hibbett D.S."/>
            <person name="Martin F."/>
        </authorList>
    </citation>
    <scope>NUCLEOTIDE SEQUENCE [LARGE SCALE GENOMIC DNA]</scope>
    <source>
        <strain evidence="2 3">SS14</strain>
    </source>
</reference>
<sequence length="212" mass="23344">MSRTTGYITPEAFLQPSVPSKDAFDPLCLETLAFVCTMTHFALANLLKEKQQEFSADEYFLIYIDYLEMLKDFQAEEPEEFENRLMIMLADGKKNLGNAEKVILKKKQTAGLSGDTLKKELSMMTAAQPSQVPQGMAVAAVLAPHGSTTAAIGNISQPTAPLPAFGVPYPAPYHLFILLFPKVFHSQTSLIAHQSRAQDMIYALYLVHGVSA</sequence>
<accession>A0A0C9VNP6</accession>
<evidence type="ECO:0000313" key="3">
    <source>
        <dbReference type="Proteomes" id="UP000054279"/>
    </source>
</evidence>
<dbReference type="Pfam" id="PF20149">
    <property type="entry name" value="DUF6532"/>
    <property type="match status" value="1"/>
</dbReference>
<evidence type="ECO:0000313" key="2">
    <source>
        <dbReference type="EMBL" id="KIJ43667.1"/>
    </source>
</evidence>
<protein>
    <recommendedName>
        <fullName evidence="1">DUF6532 domain-containing protein</fullName>
    </recommendedName>
</protein>